<proteinExistence type="predicted"/>
<feature type="chain" id="PRO_5026054147" description="Secreted protein" evidence="1">
    <location>
        <begin position="18"/>
        <end position="108"/>
    </location>
</feature>
<keyword evidence="3" id="KW-1185">Reference proteome</keyword>
<evidence type="ECO:0000256" key="1">
    <source>
        <dbReference type="SAM" id="SignalP"/>
    </source>
</evidence>
<organism evidence="2 3">
    <name type="scientific">Channa argus</name>
    <name type="common">Northern snakehead</name>
    <name type="synonym">Ophicephalus argus</name>
    <dbReference type="NCBI Taxonomy" id="215402"/>
    <lineage>
        <taxon>Eukaryota</taxon>
        <taxon>Metazoa</taxon>
        <taxon>Chordata</taxon>
        <taxon>Craniata</taxon>
        <taxon>Vertebrata</taxon>
        <taxon>Euteleostomi</taxon>
        <taxon>Actinopterygii</taxon>
        <taxon>Neopterygii</taxon>
        <taxon>Teleostei</taxon>
        <taxon>Neoteleostei</taxon>
        <taxon>Acanthomorphata</taxon>
        <taxon>Anabantaria</taxon>
        <taxon>Anabantiformes</taxon>
        <taxon>Channoidei</taxon>
        <taxon>Channidae</taxon>
        <taxon>Channa</taxon>
    </lineage>
</organism>
<dbReference type="AlphaFoldDB" id="A0A6G1PL37"/>
<evidence type="ECO:0000313" key="3">
    <source>
        <dbReference type="Proteomes" id="UP000503349"/>
    </source>
</evidence>
<sequence length="108" mass="12135">MHCHIILILLFPPSVSEQKNRSGVKRRAHSEEIYPDTNLGSCGRGKFTPPLGPAVSSSYQIVDIRRTDTKKNRSEVMTYKLIETDTMSTQILLLTVGKDGIKKHVPTR</sequence>
<name>A0A6G1PL37_CHAAH</name>
<evidence type="ECO:0008006" key="4">
    <source>
        <dbReference type="Google" id="ProtNLM"/>
    </source>
</evidence>
<dbReference type="Proteomes" id="UP000503349">
    <property type="component" value="Chromosome 6"/>
</dbReference>
<keyword evidence="1" id="KW-0732">Signal</keyword>
<reference evidence="2 3" key="1">
    <citation type="submission" date="2019-02" db="EMBL/GenBank/DDBJ databases">
        <title>Opniocepnalus argus genome.</title>
        <authorList>
            <person name="Zhou C."/>
            <person name="Xiao S."/>
        </authorList>
    </citation>
    <scope>NUCLEOTIDE SEQUENCE [LARGE SCALE GENOMIC DNA]</scope>
    <source>
        <strain evidence="2">OARG1902GOOAL</strain>
        <tissue evidence="2">Muscle</tissue>
    </source>
</reference>
<feature type="signal peptide" evidence="1">
    <location>
        <begin position="1"/>
        <end position="17"/>
    </location>
</feature>
<accession>A0A6G1PL37</accession>
<dbReference type="EMBL" id="CM015717">
    <property type="protein sequence ID" value="KAF3690903.1"/>
    <property type="molecule type" value="Genomic_DNA"/>
</dbReference>
<protein>
    <recommendedName>
        <fullName evidence="4">Secreted protein</fullName>
    </recommendedName>
</protein>
<evidence type="ECO:0000313" key="2">
    <source>
        <dbReference type="EMBL" id="KAF3690903.1"/>
    </source>
</evidence>
<reference evidence="3" key="2">
    <citation type="submission" date="2019-02" db="EMBL/GenBank/DDBJ databases">
        <title>Opniocepnalus argus Var Kimnra genome.</title>
        <authorList>
            <person name="Zhou C."/>
            <person name="Xiao S."/>
        </authorList>
    </citation>
    <scope>NUCLEOTIDE SEQUENCE [LARGE SCALE GENOMIC DNA]</scope>
</reference>
<gene>
    <name evidence="2" type="ORF">EXN66_Car006577</name>
</gene>